<dbReference type="InterPro" id="IPR017972">
    <property type="entry name" value="Cyt_P450_CS"/>
</dbReference>
<dbReference type="OrthoDB" id="4154936at2"/>
<reference evidence="3 4" key="1">
    <citation type="submission" date="2018-07" db="EMBL/GenBank/DDBJ databases">
        <title>Genomic Encyclopedia of Type Strains, Phase IV (KMG-IV): sequencing the most valuable type-strain genomes for metagenomic binning, comparative biology and taxonomic classification.</title>
        <authorList>
            <person name="Goeker M."/>
        </authorList>
    </citation>
    <scope>NUCLEOTIDE SEQUENCE [LARGE SCALE GENOMIC DNA]</scope>
    <source>
        <strain evidence="3 4">DSM 44952</strain>
    </source>
</reference>
<sequence length="427" mass="46776">MTTPPRTPGTTQSARAGDSCPVAQGSPIRPDVPHFLLHSDQFAADPHAAYSEMRGHHRSLVPVELAPDVPATLVIGYRMAVKILHDHEHFSSDPRTWQKDVPEDCPVLPMLAWRPNALFNTGSAHERYREPSVAAIERVDLYAMHGVVERIAVPLINTFCGYGEADLLGQYIRPLVRHTLDHMLGCTPEVGERVSRAATMIFDAQGNAELGNKVLLDALREHVAYRRGEPGHDITSELLAHPVGLDDEEIVHQLATMYSTGQEPGVNLIANTLRYMLTDDNFADDLLSGSLATRDALDTVLSTDPPLANYCVTYPRQSMLMNDEVWLPAHQPVMISMAAAGNDPAVSTDDRTGNRSHLAWGAGPHMCPAKSVAYLVAQDAIDQLLDALPEIQLAIPANELVWRPGPFHRSLAELPVIFPKSPPLTVV</sequence>
<comment type="similarity">
    <text evidence="1">Belongs to the cytochrome P450 family.</text>
</comment>
<feature type="compositionally biased region" description="Polar residues" evidence="2">
    <location>
        <begin position="1"/>
        <end position="14"/>
    </location>
</feature>
<dbReference type="Proteomes" id="UP000255355">
    <property type="component" value="Unassembled WGS sequence"/>
</dbReference>
<dbReference type="GO" id="GO:0004497">
    <property type="term" value="F:monooxygenase activity"/>
    <property type="evidence" value="ECO:0007669"/>
    <property type="project" value="InterPro"/>
</dbReference>
<dbReference type="STRING" id="1210089.GCA_001613165_05435"/>
<feature type="region of interest" description="Disordered" evidence="2">
    <location>
        <begin position="1"/>
        <end position="25"/>
    </location>
</feature>
<dbReference type="GO" id="GO:0016705">
    <property type="term" value="F:oxidoreductase activity, acting on paired donors, with incorporation or reduction of molecular oxygen"/>
    <property type="evidence" value="ECO:0007669"/>
    <property type="project" value="InterPro"/>
</dbReference>
<evidence type="ECO:0000313" key="3">
    <source>
        <dbReference type="EMBL" id="RDI48325.1"/>
    </source>
</evidence>
<comment type="caution">
    <text evidence="3">The sequence shown here is derived from an EMBL/GenBank/DDBJ whole genome shotgun (WGS) entry which is preliminary data.</text>
</comment>
<proteinExistence type="inferred from homology"/>
<name>A0A370GXB8_9NOCA</name>
<dbReference type="PANTHER" id="PTHR46696">
    <property type="entry name" value="P450, PUTATIVE (EUROFUNG)-RELATED"/>
    <property type="match status" value="1"/>
</dbReference>
<dbReference type="SUPFAM" id="SSF48264">
    <property type="entry name" value="Cytochrome P450"/>
    <property type="match status" value="1"/>
</dbReference>
<evidence type="ECO:0000256" key="2">
    <source>
        <dbReference type="SAM" id="MobiDB-lite"/>
    </source>
</evidence>
<dbReference type="PROSITE" id="PS00086">
    <property type="entry name" value="CYTOCHROME_P450"/>
    <property type="match status" value="1"/>
</dbReference>
<dbReference type="InterPro" id="IPR036396">
    <property type="entry name" value="Cyt_P450_sf"/>
</dbReference>
<dbReference type="RefSeq" id="WP_068025519.1">
    <property type="nucleotide sequence ID" value="NZ_QQAZ01000008.1"/>
</dbReference>
<dbReference type="AlphaFoldDB" id="A0A370GXB8"/>
<dbReference type="Gene3D" id="1.10.630.10">
    <property type="entry name" value="Cytochrome P450"/>
    <property type="match status" value="1"/>
</dbReference>
<dbReference type="GO" id="GO:0005506">
    <property type="term" value="F:iron ion binding"/>
    <property type="evidence" value="ECO:0007669"/>
    <property type="project" value="InterPro"/>
</dbReference>
<dbReference type="EMBL" id="QQAZ01000008">
    <property type="protein sequence ID" value="RDI48325.1"/>
    <property type="molecule type" value="Genomic_DNA"/>
</dbReference>
<evidence type="ECO:0000256" key="1">
    <source>
        <dbReference type="ARBA" id="ARBA00010617"/>
    </source>
</evidence>
<dbReference type="PANTHER" id="PTHR46696:SF1">
    <property type="entry name" value="CYTOCHROME P450 YJIB-RELATED"/>
    <property type="match status" value="1"/>
</dbReference>
<accession>A0A370GXB8</accession>
<evidence type="ECO:0000313" key="4">
    <source>
        <dbReference type="Proteomes" id="UP000255355"/>
    </source>
</evidence>
<keyword evidence="4" id="KW-1185">Reference proteome</keyword>
<gene>
    <name evidence="3" type="ORF">DFR68_108156</name>
</gene>
<dbReference type="GO" id="GO:0020037">
    <property type="term" value="F:heme binding"/>
    <property type="evidence" value="ECO:0007669"/>
    <property type="project" value="InterPro"/>
</dbReference>
<protein>
    <submittedName>
        <fullName evidence="3">Cytochrome P450</fullName>
    </submittedName>
</protein>
<organism evidence="3 4">
    <name type="scientific">Nocardia mexicana</name>
    <dbReference type="NCBI Taxonomy" id="279262"/>
    <lineage>
        <taxon>Bacteria</taxon>
        <taxon>Bacillati</taxon>
        <taxon>Actinomycetota</taxon>
        <taxon>Actinomycetes</taxon>
        <taxon>Mycobacteriales</taxon>
        <taxon>Nocardiaceae</taxon>
        <taxon>Nocardia</taxon>
    </lineage>
</organism>